<dbReference type="InterPro" id="IPR036860">
    <property type="entry name" value="SH2_dom_sf"/>
</dbReference>
<evidence type="ECO:0000256" key="2">
    <source>
        <dbReference type="PROSITE-ProRule" id="PRU00191"/>
    </source>
</evidence>
<dbReference type="GO" id="GO:0046935">
    <property type="term" value="F:1-phosphatidylinositol-3-kinase regulator activity"/>
    <property type="evidence" value="ECO:0007669"/>
    <property type="project" value="TreeGrafter"/>
</dbReference>
<dbReference type="GO" id="GO:0046854">
    <property type="term" value="P:phosphatidylinositol phosphate biosynthetic process"/>
    <property type="evidence" value="ECO:0007669"/>
    <property type="project" value="TreeGrafter"/>
</dbReference>
<evidence type="ECO:0000256" key="1">
    <source>
        <dbReference type="ARBA" id="ARBA00022999"/>
    </source>
</evidence>
<evidence type="ECO:0000313" key="6">
    <source>
        <dbReference type="Proteomes" id="UP001374579"/>
    </source>
</evidence>
<comment type="caution">
    <text evidence="5">The sequence shown here is derived from an EMBL/GenBank/DDBJ whole genome shotgun (WGS) entry which is preliminary data.</text>
</comment>
<dbReference type="PROSITE" id="PS50001">
    <property type="entry name" value="SH2"/>
    <property type="match status" value="1"/>
</dbReference>
<dbReference type="CDD" id="cd00173">
    <property type="entry name" value="SH2"/>
    <property type="match status" value="1"/>
</dbReference>
<feature type="domain" description="SH2" evidence="3">
    <location>
        <begin position="40"/>
        <end position="138"/>
    </location>
</feature>
<dbReference type="PRINTS" id="PR00401">
    <property type="entry name" value="SH2DOMAIN"/>
</dbReference>
<dbReference type="EMBL" id="JBAMIC010000010">
    <property type="protein sequence ID" value="KAK7101812.1"/>
    <property type="molecule type" value="Genomic_DNA"/>
</dbReference>
<gene>
    <name evidence="4" type="ORF">V1264_020137</name>
    <name evidence="5" type="ORF">V1264_020138</name>
</gene>
<sequence length="140" mass="16130">MRSNTIYMYIFVQAKEVIRHPKVELYHFFDDPHSLDKFSWYHGEMIRDDAVRILEGQQTGSFLIRRSKASNHYTLSLRDVGETKHIIIDEQADKNEQVKYGLSKGTTTRFTSIVALVNYYSSHDIAVTRAGTCLLNPVSS</sequence>
<dbReference type="Proteomes" id="UP001374579">
    <property type="component" value="Unassembled WGS sequence"/>
</dbReference>
<dbReference type="Pfam" id="PF00017">
    <property type="entry name" value="SH2"/>
    <property type="match status" value="1"/>
</dbReference>
<dbReference type="SUPFAM" id="SSF55550">
    <property type="entry name" value="SH2 domain"/>
    <property type="match status" value="1"/>
</dbReference>
<evidence type="ECO:0000313" key="5">
    <source>
        <dbReference type="EMBL" id="KAK7101813.1"/>
    </source>
</evidence>
<dbReference type="InterPro" id="IPR000980">
    <property type="entry name" value="SH2"/>
</dbReference>
<dbReference type="GO" id="GO:0005942">
    <property type="term" value="C:phosphatidylinositol 3-kinase complex"/>
    <property type="evidence" value="ECO:0007669"/>
    <property type="project" value="TreeGrafter"/>
</dbReference>
<evidence type="ECO:0000259" key="3">
    <source>
        <dbReference type="PROSITE" id="PS50001"/>
    </source>
</evidence>
<name>A0AAN9B9I7_9CAEN</name>
<keyword evidence="6" id="KW-1185">Reference proteome</keyword>
<dbReference type="Gene3D" id="3.30.505.10">
    <property type="entry name" value="SH2 domain"/>
    <property type="match status" value="1"/>
</dbReference>
<reference evidence="5 6" key="1">
    <citation type="submission" date="2024-02" db="EMBL/GenBank/DDBJ databases">
        <title>Chromosome-scale genome assembly of the rough periwinkle Littorina saxatilis.</title>
        <authorList>
            <person name="De Jode A."/>
            <person name="Faria R."/>
            <person name="Formenti G."/>
            <person name="Sims Y."/>
            <person name="Smith T.P."/>
            <person name="Tracey A."/>
            <person name="Wood J.M.D."/>
            <person name="Zagrodzka Z.B."/>
            <person name="Johannesson K."/>
            <person name="Butlin R.K."/>
            <person name="Leder E.H."/>
        </authorList>
    </citation>
    <scope>NUCLEOTIDE SEQUENCE [LARGE SCALE GENOMIC DNA]</scope>
    <source>
        <strain evidence="5">Snail1</strain>
        <tissue evidence="5">Muscle</tissue>
    </source>
</reference>
<dbReference type="PANTHER" id="PTHR10155:SF0">
    <property type="entry name" value="SUPPRESSOR OF CYTOKINE SIGNALING AT 36E, ISOFORM D"/>
    <property type="match status" value="1"/>
</dbReference>
<dbReference type="SMART" id="SM00252">
    <property type="entry name" value="SH2"/>
    <property type="match status" value="1"/>
</dbReference>
<accession>A0AAN9B9I7</accession>
<evidence type="ECO:0000313" key="4">
    <source>
        <dbReference type="EMBL" id="KAK7101812.1"/>
    </source>
</evidence>
<keyword evidence="1 2" id="KW-0727">SH2 domain</keyword>
<protein>
    <recommendedName>
        <fullName evidence="3">SH2 domain-containing protein</fullName>
    </recommendedName>
</protein>
<proteinExistence type="predicted"/>
<dbReference type="PANTHER" id="PTHR10155">
    <property type="entry name" value="PHOSPHATIDYLINOSITOL 3-KINASE REGULATORY SUBUNIT"/>
    <property type="match status" value="1"/>
</dbReference>
<organism evidence="5 6">
    <name type="scientific">Littorina saxatilis</name>
    <dbReference type="NCBI Taxonomy" id="31220"/>
    <lineage>
        <taxon>Eukaryota</taxon>
        <taxon>Metazoa</taxon>
        <taxon>Spiralia</taxon>
        <taxon>Lophotrochozoa</taxon>
        <taxon>Mollusca</taxon>
        <taxon>Gastropoda</taxon>
        <taxon>Caenogastropoda</taxon>
        <taxon>Littorinimorpha</taxon>
        <taxon>Littorinoidea</taxon>
        <taxon>Littorinidae</taxon>
        <taxon>Littorina</taxon>
    </lineage>
</organism>
<dbReference type="EMBL" id="JBAMIC010000010">
    <property type="protein sequence ID" value="KAK7101813.1"/>
    <property type="molecule type" value="Genomic_DNA"/>
</dbReference>
<dbReference type="AlphaFoldDB" id="A0AAN9B9I7"/>